<reference evidence="1 2" key="2">
    <citation type="submission" date="2008-08" db="EMBL/GenBank/DDBJ databases">
        <authorList>
            <person name="Fulton L."/>
            <person name="Clifton S."/>
            <person name="Fulton B."/>
            <person name="Xu J."/>
            <person name="Minx P."/>
            <person name="Pepin K.H."/>
            <person name="Johnson M."/>
            <person name="Bhonagiri V."/>
            <person name="Nash W.E."/>
            <person name="Mardis E.R."/>
            <person name="Wilson R.K."/>
        </authorList>
    </citation>
    <scope>NUCLEOTIDE SEQUENCE [LARGE SCALE GENOMIC DNA]</scope>
    <source>
        <strain evidence="1 2">ATCC 29176</strain>
    </source>
</reference>
<proteinExistence type="predicted"/>
<keyword evidence="2" id="KW-1185">Reference proteome</keyword>
<accession>B5CPU4</accession>
<dbReference type="EMBL" id="ABOU02000034">
    <property type="protein sequence ID" value="EDY32704.1"/>
    <property type="molecule type" value="Genomic_DNA"/>
</dbReference>
<reference evidence="1 2" key="1">
    <citation type="submission" date="2008-08" db="EMBL/GenBank/DDBJ databases">
        <title>Draft genome sequence of Ruminococcus lactaris ATCC 29176.</title>
        <authorList>
            <person name="Sudarsanam P."/>
            <person name="Ley R."/>
            <person name="Guruge J."/>
            <person name="Turnbaugh P.J."/>
            <person name="Mahowald M."/>
            <person name="Liep D."/>
            <person name="Gordon J."/>
        </authorList>
    </citation>
    <scope>NUCLEOTIDE SEQUENCE [LARGE SCALE GENOMIC DNA]</scope>
    <source>
        <strain evidence="1 2">ATCC 29176</strain>
    </source>
</reference>
<comment type="caution">
    <text evidence="1">The sequence shown here is derived from an EMBL/GenBank/DDBJ whole genome shotgun (WGS) entry which is preliminary data.</text>
</comment>
<name>B5CPU4_9FIRM</name>
<organism evidence="1 2">
    <name type="scientific">[Ruminococcus] lactaris ATCC 29176</name>
    <dbReference type="NCBI Taxonomy" id="471875"/>
    <lineage>
        <taxon>Bacteria</taxon>
        <taxon>Bacillati</taxon>
        <taxon>Bacillota</taxon>
        <taxon>Clostridia</taxon>
        <taxon>Lachnospirales</taxon>
        <taxon>Lachnospiraceae</taxon>
        <taxon>Mediterraneibacter</taxon>
    </lineage>
</organism>
<protein>
    <submittedName>
        <fullName evidence="1">Uncharacterized protein</fullName>
    </submittedName>
</protein>
<gene>
    <name evidence="1" type="ORF">RUMLAC_01488</name>
</gene>
<dbReference type="Proteomes" id="UP000003254">
    <property type="component" value="Unassembled WGS sequence"/>
</dbReference>
<dbReference type="HOGENOM" id="CLU_3122346_0_0_9"/>
<evidence type="ECO:0000313" key="1">
    <source>
        <dbReference type="EMBL" id="EDY32704.1"/>
    </source>
</evidence>
<evidence type="ECO:0000313" key="2">
    <source>
        <dbReference type="Proteomes" id="UP000003254"/>
    </source>
</evidence>
<sequence length="50" mass="6053">MYHRLASFARAIYKIVLMKVHDVCSFSDILLHQKWQTALQLYLHYRLPFS</sequence>
<dbReference type="AlphaFoldDB" id="B5CPU4"/>